<feature type="transmembrane region" description="Helical" evidence="12">
    <location>
        <begin position="445"/>
        <end position="464"/>
    </location>
</feature>
<gene>
    <name evidence="14" type="primary">LOC108677633</name>
</gene>
<evidence type="ECO:0000256" key="3">
    <source>
        <dbReference type="ARBA" id="ARBA00022448"/>
    </source>
</evidence>
<evidence type="ECO:0000256" key="11">
    <source>
        <dbReference type="RuleBase" id="RU362091"/>
    </source>
</evidence>
<feature type="transmembrane region" description="Helical" evidence="12">
    <location>
        <begin position="106"/>
        <end position="126"/>
    </location>
</feature>
<dbReference type="CDD" id="cd11492">
    <property type="entry name" value="SLC5sbd_NIS-SMVT"/>
    <property type="match status" value="1"/>
</dbReference>
<dbReference type="InterPro" id="IPR051163">
    <property type="entry name" value="Sodium:Solute_Symporter_SSF"/>
</dbReference>
<dbReference type="GO" id="GO:0015293">
    <property type="term" value="F:symporter activity"/>
    <property type="evidence" value="ECO:0007669"/>
    <property type="project" value="TreeGrafter"/>
</dbReference>
<feature type="transmembrane region" description="Helical" evidence="12">
    <location>
        <begin position="284"/>
        <end position="307"/>
    </location>
</feature>
<feature type="transmembrane region" description="Helical" evidence="12">
    <location>
        <begin position="245"/>
        <end position="263"/>
    </location>
</feature>
<evidence type="ECO:0000256" key="12">
    <source>
        <dbReference type="SAM" id="Phobius"/>
    </source>
</evidence>
<feature type="transmembrane region" description="Helical" evidence="12">
    <location>
        <begin position="516"/>
        <end position="537"/>
    </location>
</feature>
<dbReference type="GO" id="GO:0006814">
    <property type="term" value="P:sodium ion transport"/>
    <property type="evidence" value="ECO:0007669"/>
    <property type="project" value="UniProtKB-KW"/>
</dbReference>
<accession>A0A8B7P5Z6</accession>
<dbReference type="Pfam" id="PF00474">
    <property type="entry name" value="SSF"/>
    <property type="match status" value="1"/>
</dbReference>
<dbReference type="Proteomes" id="UP000694843">
    <property type="component" value="Unplaced"/>
</dbReference>
<dbReference type="PROSITE" id="PS50283">
    <property type="entry name" value="NA_SOLUT_SYMP_3"/>
    <property type="match status" value="1"/>
</dbReference>
<keyword evidence="9 12" id="KW-0472">Membrane</keyword>
<evidence type="ECO:0000256" key="6">
    <source>
        <dbReference type="ARBA" id="ARBA00022989"/>
    </source>
</evidence>
<dbReference type="KEGG" id="hazt:108677633"/>
<keyword evidence="6 12" id="KW-1133">Transmembrane helix</keyword>
<proteinExistence type="inferred from homology"/>
<dbReference type="PANTHER" id="PTHR42985">
    <property type="entry name" value="SODIUM-COUPLED MONOCARBOXYLATE TRANSPORTER"/>
    <property type="match status" value="1"/>
</dbReference>
<comment type="similarity">
    <text evidence="2 11">Belongs to the sodium:solute symporter (SSF) (TC 2.A.21) family.</text>
</comment>
<dbReference type="OrthoDB" id="6132759at2759"/>
<evidence type="ECO:0000256" key="1">
    <source>
        <dbReference type="ARBA" id="ARBA00004651"/>
    </source>
</evidence>
<evidence type="ECO:0000256" key="5">
    <source>
        <dbReference type="ARBA" id="ARBA00022692"/>
    </source>
</evidence>
<dbReference type="Gene3D" id="1.20.1730.10">
    <property type="entry name" value="Sodium/glucose cotransporter"/>
    <property type="match status" value="1"/>
</dbReference>
<keyword evidence="8" id="KW-0406">Ion transport</keyword>
<name>A0A8B7P5Z6_HYAAZ</name>
<evidence type="ECO:0000256" key="8">
    <source>
        <dbReference type="ARBA" id="ARBA00023065"/>
    </source>
</evidence>
<evidence type="ECO:0000256" key="10">
    <source>
        <dbReference type="ARBA" id="ARBA00023201"/>
    </source>
</evidence>
<feature type="transmembrane region" description="Helical" evidence="12">
    <location>
        <begin position="36"/>
        <end position="55"/>
    </location>
</feature>
<keyword evidence="13" id="KW-1185">Reference proteome</keyword>
<reference evidence="14" key="1">
    <citation type="submission" date="2025-08" db="UniProtKB">
        <authorList>
            <consortium name="RefSeq"/>
        </authorList>
    </citation>
    <scope>IDENTIFICATION</scope>
    <source>
        <tissue evidence="14">Whole organism</tissue>
    </source>
</reference>
<dbReference type="InterPro" id="IPR038377">
    <property type="entry name" value="Na/Glc_symporter_sf"/>
</dbReference>
<evidence type="ECO:0000256" key="7">
    <source>
        <dbReference type="ARBA" id="ARBA00023053"/>
    </source>
</evidence>
<keyword evidence="3" id="KW-0813">Transport</keyword>
<feature type="transmembrane region" description="Helical" evidence="12">
    <location>
        <begin position="344"/>
        <end position="369"/>
    </location>
</feature>
<feature type="transmembrane region" description="Helical" evidence="12">
    <location>
        <begin position="389"/>
        <end position="408"/>
    </location>
</feature>
<protein>
    <submittedName>
        <fullName evidence="14">Sodium-coupled monocarboxylate transporter 1</fullName>
    </submittedName>
</protein>
<comment type="subcellular location">
    <subcellularLocation>
        <location evidence="1">Cell membrane</location>
        <topology evidence="1">Multi-pass membrane protein</topology>
    </subcellularLocation>
</comment>
<evidence type="ECO:0000256" key="9">
    <source>
        <dbReference type="ARBA" id="ARBA00023136"/>
    </source>
</evidence>
<dbReference type="RefSeq" id="XP_018021375.1">
    <property type="nucleotide sequence ID" value="XM_018165886.2"/>
</dbReference>
<dbReference type="InterPro" id="IPR001734">
    <property type="entry name" value="Na/solute_symporter"/>
</dbReference>
<keyword evidence="4" id="KW-1003">Cell membrane</keyword>
<keyword evidence="5 12" id="KW-0812">Transmembrane</keyword>
<evidence type="ECO:0000256" key="2">
    <source>
        <dbReference type="ARBA" id="ARBA00006434"/>
    </source>
</evidence>
<feature type="transmembrane region" description="Helical" evidence="12">
    <location>
        <begin position="152"/>
        <end position="176"/>
    </location>
</feature>
<dbReference type="AlphaFoldDB" id="A0A8B7P5Z6"/>
<dbReference type="OMA" id="MVGRIAM"/>
<organism evidence="13 14">
    <name type="scientific">Hyalella azteca</name>
    <name type="common">Amphipod</name>
    <dbReference type="NCBI Taxonomy" id="294128"/>
    <lineage>
        <taxon>Eukaryota</taxon>
        <taxon>Metazoa</taxon>
        <taxon>Ecdysozoa</taxon>
        <taxon>Arthropoda</taxon>
        <taxon>Crustacea</taxon>
        <taxon>Multicrustacea</taxon>
        <taxon>Malacostraca</taxon>
        <taxon>Eumalacostraca</taxon>
        <taxon>Peracarida</taxon>
        <taxon>Amphipoda</taxon>
        <taxon>Senticaudata</taxon>
        <taxon>Talitrida</taxon>
        <taxon>Talitroidea</taxon>
        <taxon>Hyalellidae</taxon>
        <taxon>Hyalella</taxon>
    </lineage>
</organism>
<dbReference type="GeneID" id="108677633"/>
<sequence length="612" mass="67456">MAETTTIYEGLLLGASNSSGHQKTSDLALLFTWVDYLVFGLMLGASAAIGVYYGFFAKKKADDTEEFLMAGKSMTTFPIAMSLIASFMSAITLLGTPSEIYQHGFIYYLIGFSYIIVMPAAAYLYLPVFWDLQVTSAYEYLEIRFHPYVRRLGSGIFILQMTLYMAIVVFAPALALSQVTGINLYVSICLICFVCMFYTTLGTMIFIMIFGAMSVGGFGFVWEKAVESGRAQLMNVDPRPTTRHTVWTLVIGGYFTWITIYGCNQAQVQRYLCVRKMYMARRALWINLIGLVILMSICSFCGLVIYAKYYDCDPISGGIVTTGDQLFPLFVMETMGQFKGLPGLFVAGIFSGALSTVSSGMNSLAAITLEDFVKGFFWKDINELWATRLSKILSLVFGVVTFALVFVAQQLGDILSAALSIFGIVGGPLLGMFTLGMFFPWANGIGCFMGALVSLSFMLFIGIMNQVARNFGYSTTVKMPISTDNCPAFNATVSSVVKDVSEIPAFLKSDLFQLSYMWYSATGCLIVIVVGLIISAFTGTQDLRKLNPKTLSPGFHWVKRIIPGSDKIGLDWVDERATLREDPSVINGLNNYGFESEKSEKYNGGLIEASKL</sequence>
<evidence type="ECO:0000256" key="4">
    <source>
        <dbReference type="ARBA" id="ARBA00022475"/>
    </source>
</evidence>
<evidence type="ECO:0000313" key="13">
    <source>
        <dbReference type="Proteomes" id="UP000694843"/>
    </source>
</evidence>
<dbReference type="GO" id="GO:0005886">
    <property type="term" value="C:plasma membrane"/>
    <property type="evidence" value="ECO:0007669"/>
    <property type="project" value="UniProtKB-SubCell"/>
</dbReference>
<feature type="transmembrane region" description="Helical" evidence="12">
    <location>
        <begin position="76"/>
        <end position="94"/>
    </location>
</feature>
<evidence type="ECO:0000313" key="14">
    <source>
        <dbReference type="RefSeq" id="XP_018021375.1"/>
    </source>
</evidence>
<keyword evidence="10" id="KW-0739">Sodium transport</keyword>
<feature type="transmembrane region" description="Helical" evidence="12">
    <location>
        <begin position="414"/>
        <end position="438"/>
    </location>
</feature>
<dbReference type="NCBIfam" id="TIGR00813">
    <property type="entry name" value="sss"/>
    <property type="match status" value="1"/>
</dbReference>
<dbReference type="PANTHER" id="PTHR42985:SF39">
    <property type="entry name" value="GH10366P"/>
    <property type="match status" value="1"/>
</dbReference>
<keyword evidence="7" id="KW-0915">Sodium</keyword>